<evidence type="ECO:0000313" key="1">
    <source>
        <dbReference type="EMBL" id="MCW1932627.1"/>
    </source>
</evidence>
<reference evidence="1 2" key="1">
    <citation type="submission" date="2022-10" db="EMBL/GenBank/DDBJ databases">
        <title>Pararhodobacter sp. nov., isolated from marine algae.</title>
        <authorList>
            <person name="Choi B.J."/>
            <person name="Kim J.M."/>
            <person name="Lee J.K."/>
            <person name="Choi D.G."/>
            <person name="Jeon C.O."/>
        </authorList>
    </citation>
    <scope>NUCLEOTIDE SEQUENCE [LARGE SCALE GENOMIC DNA]</scope>
    <source>
        <strain evidence="1 2">ZQ420</strain>
    </source>
</reference>
<organism evidence="1 2">
    <name type="scientific">Pararhodobacter zhoushanensis</name>
    <dbReference type="NCBI Taxonomy" id="2479545"/>
    <lineage>
        <taxon>Bacteria</taxon>
        <taxon>Pseudomonadati</taxon>
        <taxon>Pseudomonadota</taxon>
        <taxon>Alphaproteobacteria</taxon>
        <taxon>Rhodobacterales</taxon>
        <taxon>Paracoccaceae</taxon>
        <taxon>Pararhodobacter</taxon>
    </lineage>
</organism>
<keyword evidence="2" id="KW-1185">Reference proteome</keyword>
<proteinExistence type="predicted"/>
<protein>
    <submittedName>
        <fullName evidence="1">Uncharacterized protein</fullName>
    </submittedName>
</protein>
<dbReference type="EMBL" id="JAPDFL010000001">
    <property type="protein sequence ID" value="MCW1932627.1"/>
    <property type="molecule type" value="Genomic_DNA"/>
</dbReference>
<dbReference type="RefSeq" id="WP_264505613.1">
    <property type="nucleotide sequence ID" value="NZ_JAPDFL010000001.1"/>
</dbReference>
<gene>
    <name evidence="1" type="ORF">OKW52_10255</name>
</gene>
<name>A0ABT3GYL7_9RHOB</name>
<comment type="caution">
    <text evidence="1">The sequence shown here is derived from an EMBL/GenBank/DDBJ whole genome shotgun (WGS) entry which is preliminary data.</text>
</comment>
<evidence type="ECO:0000313" key="2">
    <source>
        <dbReference type="Proteomes" id="UP001208938"/>
    </source>
</evidence>
<sequence length="194" mass="21942">METTETNRDRVRRLLFEPLGFRHPKKVAEAAGVAMLNAVADELSYMSDDNLAVLARMMRVHGEGSSRDFWPARAAFISFAHLCQPLPLEADTKLLSWFASREGDQMVQDGTLVETWRYFEVKRVPPATPQARSLVLDRARDAARRIAIVHERRDCGLGVDPAEAEFVRRYEADQARMMTLLRDVRAAKAEAVQG</sequence>
<accession>A0ABT3GYL7</accession>
<dbReference type="Proteomes" id="UP001208938">
    <property type="component" value="Unassembled WGS sequence"/>
</dbReference>